<name>A0A7Y6N1W1_9BURK</name>
<evidence type="ECO:0000313" key="2">
    <source>
        <dbReference type="Proteomes" id="UP000594380"/>
    </source>
</evidence>
<reference evidence="1 2" key="1">
    <citation type="submission" date="2020-02" db="EMBL/GenBank/DDBJ databases">
        <title>Paraburkholderia simonii sp. nov. and Paraburkholderia youngii sp. nov. Brazilian and Mexican Mimosa-associated rhizobia.</title>
        <authorList>
            <person name="Mavima L."/>
            <person name="Beukes C.W."/>
            <person name="Chan W.Y."/>
            <person name="Palmer M."/>
            <person name="De Meyer S.E."/>
            <person name="James E.K."/>
            <person name="Venter S.N."/>
            <person name="Steenkamp E.T."/>
        </authorList>
    </citation>
    <scope>NUCLEOTIDE SEQUENCE [LARGE SCALE GENOMIC DNA]</scope>
    <source>
        <strain evidence="1 2">JPY169</strain>
    </source>
</reference>
<dbReference type="RefSeq" id="WP_176112134.1">
    <property type="nucleotide sequence ID" value="NZ_JAALDK010000003.1"/>
</dbReference>
<comment type="caution">
    <text evidence="1">The sequence shown here is derived from an EMBL/GenBank/DDBJ whole genome shotgun (WGS) entry which is preliminary data.</text>
</comment>
<evidence type="ECO:0000313" key="1">
    <source>
        <dbReference type="EMBL" id="NUY05613.1"/>
    </source>
</evidence>
<accession>A0A7Y6N1W1</accession>
<proteinExistence type="predicted"/>
<organism evidence="1 2">
    <name type="scientific">Paraburkholderia youngii</name>
    <dbReference type="NCBI Taxonomy" id="2782701"/>
    <lineage>
        <taxon>Bacteria</taxon>
        <taxon>Pseudomonadati</taxon>
        <taxon>Pseudomonadota</taxon>
        <taxon>Betaproteobacteria</taxon>
        <taxon>Burkholderiales</taxon>
        <taxon>Burkholderiaceae</taxon>
        <taxon>Paraburkholderia</taxon>
    </lineage>
</organism>
<sequence>MRFDRTPKVEGLRWTSRMQALHLSRQDRAREKIERAYPLFSDQIETPQALSVDEERERRERLLYQSEQRMRDLRAQQWRRLRREYFACTPGVRARILEAWKAWRGPANPVCFAYVIEQHNGVGEEKSRRHREQEAAMIARIDAARAAQTALL</sequence>
<dbReference type="EMBL" id="JAALDK010000003">
    <property type="protein sequence ID" value="NUY05613.1"/>
    <property type="molecule type" value="Genomic_DNA"/>
</dbReference>
<dbReference type="Proteomes" id="UP000594380">
    <property type="component" value="Unassembled WGS sequence"/>
</dbReference>
<dbReference type="AlphaFoldDB" id="A0A7Y6N1W1"/>
<dbReference type="GeneID" id="301106414"/>
<gene>
    <name evidence="1" type="ORF">G5S42_39395</name>
</gene>
<protein>
    <submittedName>
        <fullName evidence="1">Uncharacterized protein</fullName>
    </submittedName>
</protein>